<gene>
    <name evidence="7" type="ORF">W908_03345</name>
</gene>
<evidence type="ECO:0000259" key="6">
    <source>
        <dbReference type="Pfam" id="PF00892"/>
    </source>
</evidence>
<evidence type="ECO:0000256" key="1">
    <source>
        <dbReference type="ARBA" id="ARBA00004141"/>
    </source>
</evidence>
<organism evidence="7 8">
    <name type="scientific">Candidatus Pseudothioglobus singularis PS1</name>
    <dbReference type="NCBI Taxonomy" id="1125411"/>
    <lineage>
        <taxon>Bacteria</taxon>
        <taxon>Pseudomonadati</taxon>
        <taxon>Pseudomonadota</taxon>
        <taxon>Gammaproteobacteria</taxon>
        <taxon>Candidatus Pseudothioglobaceae</taxon>
        <taxon>Candidatus Pseudothioglobus</taxon>
    </lineage>
</organism>
<evidence type="ECO:0000313" key="8">
    <source>
        <dbReference type="Proteomes" id="UP000068905"/>
    </source>
</evidence>
<name>A0A0M4LZQ2_9GAMM</name>
<keyword evidence="4 5" id="KW-0472">Membrane</keyword>
<evidence type="ECO:0000313" key="7">
    <source>
        <dbReference type="EMBL" id="ALE01699.1"/>
    </source>
</evidence>
<comment type="subcellular location">
    <subcellularLocation>
        <location evidence="1">Membrane</location>
        <topology evidence="1">Multi-pass membrane protein</topology>
    </subcellularLocation>
</comment>
<dbReference type="InterPro" id="IPR037185">
    <property type="entry name" value="EmrE-like"/>
</dbReference>
<dbReference type="OrthoDB" id="7158585at2"/>
<keyword evidence="3 5" id="KW-1133">Transmembrane helix</keyword>
<dbReference type="STRING" id="1125411.W908_03345"/>
<protein>
    <submittedName>
        <fullName evidence="7">Permease</fullName>
    </submittedName>
</protein>
<feature type="transmembrane region" description="Helical" evidence="5">
    <location>
        <begin position="113"/>
        <end position="130"/>
    </location>
</feature>
<evidence type="ECO:0000256" key="2">
    <source>
        <dbReference type="ARBA" id="ARBA00022692"/>
    </source>
</evidence>
<evidence type="ECO:0000256" key="4">
    <source>
        <dbReference type="ARBA" id="ARBA00023136"/>
    </source>
</evidence>
<feature type="transmembrane region" description="Helical" evidence="5">
    <location>
        <begin position="87"/>
        <end position="107"/>
    </location>
</feature>
<feature type="transmembrane region" description="Helical" evidence="5">
    <location>
        <begin position="30"/>
        <end position="49"/>
    </location>
</feature>
<dbReference type="EMBL" id="CP006911">
    <property type="protein sequence ID" value="ALE01699.1"/>
    <property type="molecule type" value="Genomic_DNA"/>
</dbReference>
<dbReference type="KEGG" id="tsn:W908_03345"/>
<feature type="transmembrane region" description="Helical" evidence="5">
    <location>
        <begin position="6"/>
        <end position="23"/>
    </location>
</feature>
<feature type="transmembrane region" description="Helical" evidence="5">
    <location>
        <begin position="201"/>
        <end position="223"/>
    </location>
</feature>
<evidence type="ECO:0000256" key="3">
    <source>
        <dbReference type="ARBA" id="ARBA00022989"/>
    </source>
</evidence>
<dbReference type="InterPro" id="IPR050638">
    <property type="entry name" value="AA-Vitamin_Transporters"/>
</dbReference>
<dbReference type="SUPFAM" id="SSF103481">
    <property type="entry name" value="Multidrug resistance efflux transporter EmrE"/>
    <property type="match status" value="2"/>
</dbReference>
<feature type="transmembrane region" description="Helical" evidence="5">
    <location>
        <begin position="235"/>
        <end position="254"/>
    </location>
</feature>
<dbReference type="Pfam" id="PF00892">
    <property type="entry name" value="EamA"/>
    <property type="match status" value="2"/>
</dbReference>
<feature type="transmembrane region" description="Helical" evidence="5">
    <location>
        <begin position="61"/>
        <end position="80"/>
    </location>
</feature>
<feature type="domain" description="EamA" evidence="6">
    <location>
        <begin position="5"/>
        <end position="130"/>
    </location>
</feature>
<feature type="transmembrane region" description="Helical" evidence="5">
    <location>
        <begin position="165"/>
        <end position="189"/>
    </location>
</feature>
<dbReference type="RefSeq" id="WP_053819920.1">
    <property type="nucleotide sequence ID" value="NZ_CP006911.1"/>
</dbReference>
<dbReference type="InterPro" id="IPR000620">
    <property type="entry name" value="EamA_dom"/>
</dbReference>
<dbReference type="PANTHER" id="PTHR32322:SF9">
    <property type="entry name" value="AMINO-ACID METABOLITE EFFLUX PUMP-RELATED"/>
    <property type="match status" value="1"/>
</dbReference>
<accession>A0A0M4LZQ2</accession>
<feature type="transmembrane region" description="Helical" evidence="5">
    <location>
        <begin position="261"/>
        <end position="282"/>
    </location>
</feature>
<keyword evidence="2 5" id="KW-0812">Transmembrane</keyword>
<dbReference type="PANTHER" id="PTHR32322">
    <property type="entry name" value="INNER MEMBRANE TRANSPORTER"/>
    <property type="match status" value="1"/>
</dbReference>
<keyword evidence="8" id="KW-1185">Reference proteome</keyword>
<sequence>MNSKQILLALIVPITWGLGFTLAKIGMEQFSALLIMSIRFGIAGLVLVWFTKPPWGHMREIFVVALIGSTIQYALTYNGLKGIDASTAAILVQLEGPILALMGTVLLKEKLGLTRALGMGFAFLGVFIIAGEPRLDGHIDSVILLVAGSTVWAVAQIMISRLKGLSGITILAWVAIMATPQMLIASLIIEDGQWQAITSASLVDWSIIFYLAFIMTVVGYSVWYHLLSSVDVSQVSPFLMLLPISSIIAGMVLLDEKLTLSMIIGGLMIMTGVASTLINWRWPKKQINLP</sequence>
<reference evidence="7 8" key="1">
    <citation type="journal article" date="2015" name="Genome Announc.">
        <title>Genome Sequence of 'Candidatus Thioglobus singularis' Strain PS1, a Mixotroph from the SUP05 Clade of Marine Gammaproteobacteria.</title>
        <authorList>
            <person name="Marshall K.T."/>
            <person name="Morris R.M."/>
        </authorList>
    </citation>
    <scope>NUCLEOTIDE SEQUENCE [LARGE SCALE GENOMIC DNA]</scope>
    <source>
        <strain evidence="7 8">PS1</strain>
    </source>
</reference>
<dbReference type="AlphaFoldDB" id="A0A0M4LZQ2"/>
<evidence type="ECO:0000256" key="5">
    <source>
        <dbReference type="SAM" id="Phobius"/>
    </source>
</evidence>
<dbReference type="GO" id="GO:0016020">
    <property type="term" value="C:membrane"/>
    <property type="evidence" value="ECO:0007669"/>
    <property type="project" value="UniProtKB-SubCell"/>
</dbReference>
<dbReference type="Proteomes" id="UP000068905">
    <property type="component" value="Chromosome"/>
</dbReference>
<feature type="domain" description="EamA" evidence="6">
    <location>
        <begin position="142"/>
        <end position="276"/>
    </location>
</feature>
<feature type="transmembrane region" description="Helical" evidence="5">
    <location>
        <begin position="142"/>
        <end position="159"/>
    </location>
</feature>
<proteinExistence type="predicted"/>